<comment type="caution">
    <text evidence="6">The sequence shown here is derived from an EMBL/GenBank/DDBJ whole genome shotgun (WGS) entry which is preliminary data.</text>
</comment>
<dbReference type="InterPro" id="IPR051453">
    <property type="entry name" value="MBL_Glyoxalase_II"/>
</dbReference>
<evidence type="ECO:0000256" key="4">
    <source>
        <dbReference type="ARBA" id="ARBA00022833"/>
    </source>
</evidence>
<evidence type="ECO:0000313" key="6">
    <source>
        <dbReference type="EMBL" id="MBT1070558.1"/>
    </source>
</evidence>
<dbReference type="InterPro" id="IPR036866">
    <property type="entry name" value="RibonucZ/Hydroxyglut_hydro"/>
</dbReference>
<sequence length="207" mass="22236">MIFKSLVVGPLGVNCFILGCETTGEGIIIDAGDDASRIIDTAEGLGLTISQVVNTHGHFDHVGANRAILDHFKAQLLIHEADSPMLARAADVARAYGLQGENSPQPEKFLTDGMEIVFGTCRMTVLHTPGHTPGGCCLYLAEEKTVITGDTLFADSIGRTDLPGGSHEQLLESIRTKLFTLPDDVTAYPGHGPETTIGHEKRHNPYF</sequence>
<evidence type="ECO:0000313" key="7">
    <source>
        <dbReference type="Proteomes" id="UP000784128"/>
    </source>
</evidence>
<proteinExistence type="predicted"/>
<dbReference type="RefSeq" id="WP_214296279.1">
    <property type="nucleotide sequence ID" value="NZ_JAHDYS010000002.1"/>
</dbReference>
<accession>A0ABS5U4F8</accession>
<evidence type="ECO:0000256" key="2">
    <source>
        <dbReference type="ARBA" id="ARBA00022723"/>
    </source>
</evidence>
<comment type="cofactor">
    <cofactor evidence="1">
        <name>Zn(2+)</name>
        <dbReference type="ChEBI" id="CHEBI:29105"/>
    </cofactor>
</comment>
<dbReference type="Proteomes" id="UP000784128">
    <property type="component" value="Unassembled WGS sequence"/>
</dbReference>
<dbReference type="CDD" id="cd06262">
    <property type="entry name" value="metallo-hydrolase-like_MBL-fold"/>
    <property type="match status" value="1"/>
</dbReference>
<dbReference type="PANTHER" id="PTHR46233">
    <property type="entry name" value="HYDROXYACYLGLUTATHIONE HYDROLASE GLOC"/>
    <property type="match status" value="1"/>
</dbReference>
<dbReference type="EMBL" id="JAHDYS010000002">
    <property type="protein sequence ID" value="MBT1070558.1"/>
    <property type="molecule type" value="Genomic_DNA"/>
</dbReference>
<protein>
    <submittedName>
        <fullName evidence="6">MBL fold metallo-hydrolase</fullName>
    </submittedName>
</protein>
<dbReference type="PROSITE" id="PS51257">
    <property type="entry name" value="PROKAR_LIPOPROTEIN"/>
    <property type="match status" value="1"/>
</dbReference>
<keyword evidence="7" id="KW-1185">Reference proteome</keyword>
<keyword evidence="4" id="KW-0862">Zinc</keyword>
<evidence type="ECO:0000256" key="1">
    <source>
        <dbReference type="ARBA" id="ARBA00001947"/>
    </source>
</evidence>
<dbReference type="Gene3D" id="3.60.15.10">
    <property type="entry name" value="Ribonuclease Z/Hydroxyacylglutathione hydrolase-like"/>
    <property type="match status" value="1"/>
</dbReference>
<dbReference type="InterPro" id="IPR001279">
    <property type="entry name" value="Metallo-B-lactamas"/>
</dbReference>
<keyword evidence="3" id="KW-0378">Hydrolase</keyword>
<organism evidence="6 7">
    <name type="scientific">Pelotalea chapellei</name>
    <dbReference type="NCBI Taxonomy" id="44671"/>
    <lineage>
        <taxon>Bacteria</taxon>
        <taxon>Pseudomonadati</taxon>
        <taxon>Thermodesulfobacteriota</taxon>
        <taxon>Desulfuromonadia</taxon>
        <taxon>Geobacterales</taxon>
        <taxon>Geobacteraceae</taxon>
        <taxon>Pelotalea</taxon>
    </lineage>
</organism>
<evidence type="ECO:0000259" key="5">
    <source>
        <dbReference type="SMART" id="SM00849"/>
    </source>
</evidence>
<dbReference type="SUPFAM" id="SSF56281">
    <property type="entry name" value="Metallo-hydrolase/oxidoreductase"/>
    <property type="match status" value="1"/>
</dbReference>
<evidence type="ECO:0000256" key="3">
    <source>
        <dbReference type="ARBA" id="ARBA00022801"/>
    </source>
</evidence>
<gene>
    <name evidence="6" type="ORF">KJB30_02055</name>
</gene>
<dbReference type="SMART" id="SM00849">
    <property type="entry name" value="Lactamase_B"/>
    <property type="match status" value="1"/>
</dbReference>
<reference evidence="6 7" key="1">
    <citation type="submission" date="2021-05" db="EMBL/GenBank/DDBJ databases">
        <title>The draft genome of Geobacter chapellei DSM 13688.</title>
        <authorList>
            <person name="Xu Z."/>
            <person name="Masuda Y."/>
            <person name="Itoh H."/>
            <person name="Senoo K."/>
        </authorList>
    </citation>
    <scope>NUCLEOTIDE SEQUENCE [LARGE SCALE GENOMIC DNA]</scope>
    <source>
        <strain evidence="6 7">DSM 13688</strain>
    </source>
</reference>
<name>A0ABS5U4F8_9BACT</name>
<feature type="domain" description="Metallo-beta-lactamase" evidence="5">
    <location>
        <begin position="12"/>
        <end position="191"/>
    </location>
</feature>
<dbReference type="Pfam" id="PF00753">
    <property type="entry name" value="Lactamase_B"/>
    <property type="match status" value="1"/>
</dbReference>
<dbReference type="PANTHER" id="PTHR46233:SF3">
    <property type="entry name" value="HYDROXYACYLGLUTATHIONE HYDROLASE GLOC"/>
    <property type="match status" value="1"/>
</dbReference>
<keyword evidence="2" id="KW-0479">Metal-binding</keyword>